<dbReference type="AlphaFoldDB" id="A0A7Y9ZJH5"/>
<evidence type="ECO:0000259" key="6">
    <source>
        <dbReference type="PROSITE" id="PS51755"/>
    </source>
</evidence>
<dbReference type="PANTHER" id="PTHR35807">
    <property type="entry name" value="TRANSCRIPTIONAL REGULATOR REDD-RELATED"/>
    <property type="match status" value="1"/>
</dbReference>
<evidence type="ECO:0000256" key="5">
    <source>
        <dbReference type="PROSITE-ProRule" id="PRU01091"/>
    </source>
</evidence>
<dbReference type="InterPro" id="IPR005158">
    <property type="entry name" value="BTAD"/>
</dbReference>
<dbReference type="SMART" id="SM01043">
    <property type="entry name" value="BTAD"/>
    <property type="match status" value="1"/>
</dbReference>
<dbReference type="InterPro" id="IPR001867">
    <property type="entry name" value="OmpR/PhoB-type_DNA-bd"/>
</dbReference>
<comment type="caution">
    <text evidence="7">The sequence shown here is derived from an EMBL/GenBank/DDBJ whole genome shotgun (WGS) entry which is preliminary data.</text>
</comment>
<sequence>MIRVRLFGPTSVEVDGEPTGALRGRPRQILEILASAAGAPVAKERLSDLVWNGDPPASHLGTLESYICNLRHCLGVRSGRGSVLATAAGGYQLAGPSLRVDLTEVREHIEASMGPADIAVDRALAAVRLTTGDLLESEPYAGWAERMREVFAREAVTAYVRTAGLANATRRFDCASVLAREAVRLDRLCEVAWQQLVRSYWLAGRHGEALRAYADLRALMLEELGDEPGPESRDLYLAVLQDSSDQGDRRRLAGRELQTLLVLLRQSLAATPGAVLPALDSALSAAAVRVIATQP</sequence>
<dbReference type="PANTHER" id="PTHR35807:SF1">
    <property type="entry name" value="TRANSCRIPTIONAL REGULATOR REDD"/>
    <property type="match status" value="1"/>
</dbReference>
<comment type="similarity">
    <text evidence="1">Belongs to the AfsR/DnrI/RedD regulatory family.</text>
</comment>
<dbReference type="GO" id="GO:0006355">
    <property type="term" value="P:regulation of DNA-templated transcription"/>
    <property type="evidence" value="ECO:0007669"/>
    <property type="project" value="InterPro"/>
</dbReference>
<dbReference type="InterPro" id="IPR011990">
    <property type="entry name" value="TPR-like_helical_dom_sf"/>
</dbReference>
<keyword evidence="3 5" id="KW-0238">DNA-binding</keyword>
<dbReference type="Gene3D" id="1.25.40.10">
    <property type="entry name" value="Tetratricopeptide repeat domain"/>
    <property type="match status" value="1"/>
</dbReference>
<accession>A0A7Y9ZJH5</accession>
<name>A0A7Y9ZJH5_9ACTN</name>
<feature type="domain" description="OmpR/PhoB-type" evidence="6">
    <location>
        <begin position="1"/>
        <end position="95"/>
    </location>
</feature>
<dbReference type="InterPro" id="IPR036388">
    <property type="entry name" value="WH-like_DNA-bd_sf"/>
</dbReference>
<dbReference type="SUPFAM" id="SSF46894">
    <property type="entry name" value="C-terminal effector domain of the bipartite response regulators"/>
    <property type="match status" value="1"/>
</dbReference>
<proteinExistence type="inferred from homology"/>
<evidence type="ECO:0000256" key="1">
    <source>
        <dbReference type="ARBA" id="ARBA00005820"/>
    </source>
</evidence>
<evidence type="ECO:0000256" key="3">
    <source>
        <dbReference type="ARBA" id="ARBA00023125"/>
    </source>
</evidence>
<gene>
    <name evidence="7" type="ORF">BJ993_003677</name>
</gene>
<protein>
    <submittedName>
        <fullName evidence="7">DNA-binding SARP family transcriptional activator</fullName>
    </submittedName>
</protein>
<dbReference type="SUPFAM" id="SSF48452">
    <property type="entry name" value="TPR-like"/>
    <property type="match status" value="1"/>
</dbReference>
<evidence type="ECO:0000256" key="4">
    <source>
        <dbReference type="ARBA" id="ARBA00023163"/>
    </source>
</evidence>
<evidence type="ECO:0000313" key="7">
    <source>
        <dbReference type="EMBL" id="NYI46597.1"/>
    </source>
</evidence>
<keyword evidence="4" id="KW-0804">Transcription</keyword>
<dbReference type="Pfam" id="PF03704">
    <property type="entry name" value="BTAD"/>
    <property type="match status" value="1"/>
</dbReference>
<dbReference type="SMART" id="SM00862">
    <property type="entry name" value="Trans_reg_C"/>
    <property type="match status" value="1"/>
</dbReference>
<keyword evidence="2" id="KW-0805">Transcription regulation</keyword>
<evidence type="ECO:0000256" key="2">
    <source>
        <dbReference type="ARBA" id="ARBA00023015"/>
    </source>
</evidence>
<dbReference type="Proteomes" id="UP000562045">
    <property type="component" value="Unassembled WGS sequence"/>
</dbReference>
<evidence type="ECO:0000313" key="8">
    <source>
        <dbReference type="Proteomes" id="UP000562045"/>
    </source>
</evidence>
<organism evidence="7 8">
    <name type="scientific">Nocardioides aromaticivorans</name>
    <dbReference type="NCBI Taxonomy" id="200618"/>
    <lineage>
        <taxon>Bacteria</taxon>
        <taxon>Bacillati</taxon>
        <taxon>Actinomycetota</taxon>
        <taxon>Actinomycetes</taxon>
        <taxon>Propionibacteriales</taxon>
        <taxon>Nocardioidaceae</taxon>
        <taxon>Nocardioides</taxon>
    </lineage>
</organism>
<dbReference type="Pfam" id="PF00486">
    <property type="entry name" value="Trans_reg_C"/>
    <property type="match status" value="1"/>
</dbReference>
<dbReference type="InterPro" id="IPR051677">
    <property type="entry name" value="AfsR-DnrI-RedD_regulator"/>
</dbReference>
<dbReference type="GO" id="GO:0003677">
    <property type="term" value="F:DNA binding"/>
    <property type="evidence" value="ECO:0007669"/>
    <property type="project" value="UniProtKB-UniRule"/>
</dbReference>
<feature type="DNA-binding region" description="OmpR/PhoB-type" evidence="5">
    <location>
        <begin position="1"/>
        <end position="95"/>
    </location>
</feature>
<dbReference type="PROSITE" id="PS51755">
    <property type="entry name" value="OMPR_PHOB"/>
    <property type="match status" value="1"/>
</dbReference>
<dbReference type="RefSeq" id="WP_036541899.1">
    <property type="nucleotide sequence ID" value="NZ_JACBZM010000001.1"/>
</dbReference>
<dbReference type="GO" id="GO:0000160">
    <property type="term" value="P:phosphorelay signal transduction system"/>
    <property type="evidence" value="ECO:0007669"/>
    <property type="project" value="InterPro"/>
</dbReference>
<dbReference type="Gene3D" id="1.10.10.10">
    <property type="entry name" value="Winged helix-like DNA-binding domain superfamily/Winged helix DNA-binding domain"/>
    <property type="match status" value="1"/>
</dbReference>
<reference evidence="7 8" key="1">
    <citation type="submission" date="2020-07" db="EMBL/GenBank/DDBJ databases">
        <title>Sequencing the genomes of 1000 actinobacteria strains.</title>
        <authorList>
            <person name="Klenk H.-P."/>
        </authorList>
    </citation>
    <scope>NUCLEOTIDE SEQUENCE [LARGE SCALE GENOMIC DNA]</scope>
    <source>
        <strain evidence="7 8">DSM 15131</strain>
    </source>
</reference>
<dbReference type="EMBL" id="JACBZM010000001">
    <property type="protein sequence ID" value="NYI46597.1"/>
    <property type="molecule type" value="Genomic_DNA"/>
</dbReference>
<dbReference type="InterPro" id="IPR016032">
    <property type="entry name" value="Sig_transdc_resp-reg_C-effctor"/>
</dbReference>